<dbReference type="InterPro" id="IPR001584">
    <property type="entry name" value="Integrase_cat-core"/>
</dbReference>
<dbReference type="PANTHER" id="PTHR37984">
    <property type="entry name" value="PROTEIN CBG26694"/>
    <property type="match status" value="1"/>
</dbReference>
<reference evidence="4" key="1">
    <citation type="submission" date="2010-06" db="EMBL/GenBank/DDBJ databases">
        <authorList>
            <person name="Jiang H."/>
            <person name="Abraham K."/>
            <person name="Ali S."/>
            <person name="Alsbrooks S.L."/>
            <person name="Anim B.N."/>
            <person name="Anosike U.S."/>
            <person name="Attaway T."/>
            <person name="Bandaranaike D.P."/>
            <person name="Battles P.K."/>
            <person name="Bell S.N."/>
            <person name="Bell A.V."/>
            <person name="Beltran B."/>
            <person name="Bickham C."/>
            <person name="Bustamante Y."/>
            <person name="Caleb T."/>
            <person name="Canada A."/>
            <person name="Cardenas V."/>
            <person name="Carter K."/>
            <person name="Chacko J."/>
            <person name="Chandrabose M.N."/>
            <person name="Chavez D."/>
            <person name="Chavez A."/>
            <person name="Chen L."/>
            <person name="Chu H.-S."/>
            <person name="Claassen K.J."/>
            <person name="Cockrell R."/>
            <person name="Collins M."/>
            <person name="Cooper J.A."/>
            <person name="Cree A."/>
            <person name="Curry S.M."/>
            <person name="Da Y."/>
            <person name="Dao M.D."/>
            <person name="Das B."/>
            <person name="Davila M.-L."/>
            <person name="Davy-Carroll L."/>
            <person name="Denson S."/>
            <person name="Dinh H."/>
            <person name="Ebong V.E."/>
            <person name="Edwards J.R."/>
            <person name="Egan A."/>
            <person name="El-Daye J."/>
            <person name="Escobedo L."/>
            <person name="Fernandez S."/>
            <person name="Fernando P.R."/>
            <person name="Flagg N."/>
            <person name="Forbes L.D."/>
            <person name="Fowler R.G."/>
            <person name="Fu Q."/>
            <person name="Gabisi R.A."/>
            <person name="Ganer J."/>
            <person name="Garbino Pronczuk A."/>
            <person name="Garcia R.M."/>
            <person name="Garner T."/>
            <person name="Garrett T.E."/>
            <person name="Gonzalez D.A."/>
            <person name="Hamid H."/>
            <person name="Hawkins E.S."/>
            <person name="Hirani K."/>
            <person name="Hogues M.E."/>
            <person name="Hollins B."/>
            <person name="Hsiao C.-H."/>
            <person name="Jabil R."/>
            <person name="James M.L."/>
            <person name="Jhangiani S.N."/>
            <person name="Johnson B."/>
            <person name="Johnson Q."/>
            <person name="Joshi V."/>
            <person name="Kalu J.B."/>
            <person name="Kam C."/>
            <person name="Kashfia A."/>
            <person name="Keebler J."/>
            <person name="Kisamo H."/>
            <person name="Kovar C.L."/>
            <person name="Lago L.A."/>
            <person name="Lai C.-Y."/>
            <person name="Laidlaw J."/>
            <person name="Lara F."/>
            <person name="Le T.-K."/>
            <person name="Lee S.L."/>
            <person name="Legall F.H."/>
            <person name="Lemon S.J."/>
            <person name="Lewis L.R."/>
            <person name="Li B."/>
            <person name="Liu Y."/>
            <person name="Liu Y.-S."/>
            <person name="Lopez J."/>
            <person name="Lozado R.J."/>
            <person name="Lu J."/>
            <person name="Madu R.C."/>
            <person name="Maheshwari M."/>
            <person name="Maheshwari R."/>
            <person name="Malloy K."/>
            <person name="Martinez E."/>
            <person name="Mathew T."/>
            <person name="Mercado I.C."/>
            <person name="Mercado C."/>
            <person name="Meyer B."/>
            <person name="Montgomery K."/>
            <person name="Morgan M.B."/>
            <person name="Munidasa M."/>
            <person name="Nazareth L.V."/>
            <person name="Nelson J."/>
            <person name="Ng B.M."/>
            <person name="Nguyen N.B."/>
            <person name="Nguyen P.Q."/>
            <person name="Nguyen T."/>
            <person name="Obregon M."/>
            <person name="Okwuonu G.O."/>
            <person name="Onwere C.G."/>
            <person name="Orozco G."/>
            <person name="Parra A."/>
            <person name="Patel S."/>
            <person name="Patil S."/>
            <person name="Perez A."/>
            <person name="Perez Y."/>
            <person name="Pham C."/>
            <person name="Primus E.L."/>
            <person name="Pu L.-L."/>
            <person name="Puazo M."/>
            <person name="Qin X."/>
            <person name="Quiroz J.B."/>
            <person name="Reese J."/>
            <person name="Richards S."/>
            <person name="Rives C.M."/>
            <person name="Robberts R."/>
            <person name="Ruiz S.J."/>
            <person name="Ruiz M.J."/>
            <person name="Santibanez J."/>
            <person name="Schneider B.W."/>
            <person name="Sisson I."/>
            <person name="Smith M."/>
            <person name="Sodergren E."/>
            <person name="Song X.-Z."/>
            <person name="Song B.B."/>
            <person name="Summersgill H."/>
            <person name="Thelus R."/>
            <person name="Thornton R.D."/>
            <person name="Trejos Z.Y."/>
            <person name="Usmani K."/>
            <person name="Vattathil S."/>
            <person name="Villasana D."/>
            <person name="Walker D.L."/>
            <person name="Wang S."/>
            <person name="Wang K."/>
            <person name="White C.S."/>
            <person name="Williams A.C."/>
            <person name="Williamson J."/>
            <person name="Wilson K."/>
            <person name="Woghiren I.O."/>
            <person name="Woodworth J.R."/>
            <person name="Worley K.C."/>
            <person name="Wright R.A."/>
            <person name="Wu W."/>
            <person name="Young L."/>
            <person name="Zhang L."/>
            <person name="Zhang J."/>
            <person name="Zhu Y."/>
            <person name="Muzny D.M."/>
            <person name="Weinstock G."/>
            <person name="Gibbs R.A."/>
        </authorList>
    </citation>
    <scope>NUCLEOTIDE SEQUENCE [LARGE SCALE GENOMIC DNA]</scope>
    <source>
        <strain evidence="4">LSR1</strain>
    </source>
</reference>
<proteinExistence type="predicted"/>
<dbReference type="Gene3D" id="3.30.420.10">
    <property type="entry name" value="Ribonuclease H-like superfamily/Ribonuclease H"/>
    <property type="match status" value="1"/>
</dbReference>
<evidence type="ECO:0000313" key="3">
    <source>
        <dbReference type="EnsemblMetazoa" id="XP_008182275.1"/>
    </source>
</evidence>
<dbReference type="GO" id="GO:0003676">
    <property type="term" value="F:nucleic acid binding"/>
    <property type="evidence" value="ECO:0007669"/>
    <property type="project" value="InterPro"/>
</dbReference>
<dbReference type="KEGG" id="api:103309195"/>
<dbReference type="FunFam" id="1.10.340.70:FF:000003">
    <property type="entry name" value="Protein CBG25708"/>
    <property type="match status" value="1"/>
</dbReference>
<dbReference type="Pfam" id="PF17921">
    <property type="entry name" value="Integrase_H2C2"/>
    <property type="match status" value="1"/>
</dbReference>
<dbReference type="GeneID" id="103309195"/>
<dbReference type="RefSeq" id="XP_008182275.1">
    <property type="nucleotide sequence ID" value="XM_008184053.1"/>
</dbReference>
<organism evidence="3 4">
    <name type="scientific">Acyrthosiphon pisum</name>
    <name type="common">Pea aphid</name>
    <dbReference type="NCBI Taxonomy" id="7029"/>
    <lineage>
        <taxon>Eukaryota</taxon>
        <taxon>Metazoa</taxon>
        <taxon>Ecdysozoa</taxon>
        <taxon>Arthropoda</taxon>
        <taxon>Hexapoda</taxon>
        <taxon>Insecta</taxon>
        <taxon>Pterygota</taxon>
        <taxon>Neoptera</taxon>
        <taxon>Paraneoptera</taxon>
        <taxon>Hemiptera</taxon>
        <taxon>Sternorrhyncha</taxon>
        <taxon>Aphidomorpha</taxon>
        <taxon>Aphidoidea</taxon>
        <taxon>Aphididae</taxon>
        <taxon>Macrosiphini</taxon>
        <taxon>Acyrthosiphon</taxon>
    </lineage>
</organism>
<dbReference type="GO" id="GO:0003964">
    <property type="term" value="F:RNA-directed DNA polymerase activity"/>
    <property type="evidence" value="ECO:0007669"/>
    <property type="project" value="UniProtKB-EC"/>
</dbReference>
<feature type="domain" description="Integrase catalytic" evidence="2">
    <location>
        <begin position="185"/>
        <end position="343"/>
    </location>
</feature>
<dbReference type="Proteomes" id="UP000007819">
    <property type="component" value="Chromosome X"/>
</dbReference>
<dbReference type="OrthoDB" id="6611713at2759"/>
<dbReference type="FunFam" id="3.30.420.10:FF:000063">
    <property type="entry name" value="Retrovirus-related Pol polyprotein from transposon 297-like Protein"/>
    <property type="match status" value="1"/>
</dbReference>
<dbReference type="InterPro" id="IPR050951">
    <property type="entry name" value="Retrovirus_Pol_polyprotein"/>
</dbReference>
<dbReference type="GO" id="GO:0015074">
    <property type="term" value="P:DNA integration"/>
    <property type="evidence" value="ECO:0007669"/>
    <property type="project" value="InterPro"/>
</dbReference>
<dbReference type="AlphaFoldDB" id="A0A8R2F7M1"/>
<protein>
    <recommendedName>
        <fullName evidence="1">RNA-directed DNA polymerase</fullName>
        <ecNumber evidence="1">2.7.7.49</ecNumber>
    </recommendedName>
</protein>
<dbReference type="InterPro" id="IPR012337">
    <property type="entry name" value="RNaseH-like_sf"/>
</dbReference>
<reference evidence="3" key="2">
    <citation type="submission" date="2022-06" db="UniProtKB">
        <authorList>
            <consortium name="EnsemblMetazoa"/>
        </authorList>
    </citation>
    <scope>IDENTIFICATION</scope>
</reference>
<dbReference type="Pfam" id="PF00665">
    <property type="entry name" value="rve"/>
    <property type="match status" value="1"/>
</dbReference>
<dbReference type="InterPro" id="IPR036397">
    <property type="entry name" value="RNaseH_sf"/>
</dbReference>
<sequence length="529" mass="61620">MASGRLQRWAFFLSGFDYQIEYIKGSANTISDSLSRLPCQDNSDQLINVGKDTDVLNWVEEYLPVSFLQIKSETAKDKNLQKVICYLNSSWPKDVPYELKSFYNRRDELMIEDNVLVWGYRMVIPNSLTELLLRELHSSHLGIVKMKSMARSYFWWPSIDSDIERTAKSCTLCLESRPEPQKCILTKWPKSLHVFERIHLDYLGPINNKMFLIIIDSYSKWPEVFEVDNADTFNTLEKLKETFARFGLPDTIVSDNGTPFTSNEFSQFCETNGIKHLTSPPFHPASNGAAENAVKSFKLSFKKIIKESKMSVHSAIQKYLFFYRNSEHSTTGYTPSKLMFKRNVRTRFDRIRNMDKSIDKAITRETRNYKGKVDNKRFEIGENVYIRDYSKPNKNNWKACIIDEQLGNSTYICKDTINNSYFKRHVDQIIKLGTFYEVVGLNKKINDYDNKQKNCDKESIITPQEEGDENVAVPLEINEESNDEERRMQGEIKVPVVMENKNTRPKRNIVKPEKFKDYVSHMGMVAFSN</sequence>
<accession>A0A8R2F7M1</accession>
<name>A0A8R2F7M1_ACYPI</name>
<dbReference type="InterPro" id="IPR041588">
    <property type="entry name" value="Integrase_H2C2"/>
</dbReference>
<evidence type="ECO:0000313" key="4">
    <source>
        <dbReference type="Proteomes" id="UP000007819"/>
    </source>
</evidence>
<dbReference type="PROSITE" id="PS50994">
    <property type="entry name" value="INTEGRASE"/>
    <property type="match status" value="1"/>
</dbReference>
<dbReference type="Gene3D" id="1.10.340.70">
    <property type="match status" value="1"/>
</dbReference>
<evidence type="ECO:0000256" key="1">
    <source>
        <dbReference type="ARBA" id="ARBA00012493"/>
    </source>
</evidence>
<evidence type="ECO:0000259" key="2">
    <source>
        <dbReference type="PROSITE" id="PS50994"/>
    </source>
</evidence>
<dbReference type="EnsemblMetazoa" id="XM_008184053.1">
    <property type="protein sequence ID" value="XP_008182275.1"/>
    <property type="gene ID" value="LOC103309195"/>
</dbReference>
<dbReference type="EC" id="2.7.7.49" evidence="1"/>
<dbReference type="PANTHER" id="PTHR37984:SF5">
    <property type="entry name" value="PROTEIN NYNRIN-LIKE"/>
    <property type="match status" value="1"/>
</dbReference>
<dbReference type="SUPFAM" id="SSF53098">
    <property type="entry name" value="Ribonuclease H-like"/>
    <property type="match status" value="1"/>
</dbReference>
<keyword evidence="4" id="KW-1185">Reference proteome</keyword>